<comment type="similarity">
    <text evidence="1 2">Belongs to the short-chain dehydrogenases/reductases (SDR) family.</text>
</comment>
<dbReference type="GO" id="GO:0048038">
    <property type="term" value="F:quinone binding"/>
    <property type="evidence" value="ECO:0007669"/>
    <property type="project" value="TreeGrafter"/>
</dbReference>
<dbReference type="Pfam" id="PF00106">
    <property type="entry name" value="adh_short"/>
    <property type="match status" value="1"/>
</dbReference>
<dbReference type="EMBL" id="CP022605">
    <property type="protein sequence ID" value="ASV88657.1"/>
    <property type="molecule type" value="Genomic_DNA"/>
</dbReference>
<organism evidence="4 5">
    <name type="scientific">Ochrobactrum quorumnocens</name>
    <dbReference type="NCBI Taxonomy" id="271865"/>
    <lineage>
        <taxon>Bacteria</taxon>
        <taxon>Pseudomonadati</taxon>
        <taxon>Pseudomonadota</taxon>
        <taxon>Alphaproteobacteria</taxon>
        <taxon>Hyphomicrobiales</taxon>
        <taxon>Brucellaceae</taxon>
        <taxon>Brucella/Ochrobactrum group</taxon>
        <taxon>Ochrobactrum</taxon>
    </lineage>
</organism>
<proteinExistence type="inferred from homology"/>
<dbReference type="InterPro" id="IPR036291">
    <property type="entry name" value="NAD(P)-bd_dom_sf"/>
</dbReference>
<evidence type="ECO:0000313" key="5">
    <source>
        <dbReference type="Proteomes" id="UP000215256"/>
    </source>
</evidence>
<dbReference type="PRINTS" id="PR00080">
    <property type="entry name" value="SDRFAMILY"/>
</dbReference>
<dbReference type="Proteomes" id="UP000215256">
    <property type="component" value="Plasmid unnamed1"/>
</dbReference>
<evidence type="ECO:0000313" key="4">
    <source>
        <dbReference type="EMBL" id="ASV88657.1"/>
    </source>
</evidence>
<keyword evidence="4" id="KW-0560">Oxidoreductase</keyword>
<dbReference type="RefSeq" id="WP_095448849.1">
    <property type="nucleotide sequence ID" value="NZ_CP022605.1"/>
</dbReference>
<accession>A0A248UP68</accession>
<gene>
    <name evidence="4" type="primary">budC</name>
    <name evidence="4" type="ORF">CES85_3326</name>
</gene>
<name>A0A248UP68_9HYPH</name>
<geneLocation type="plasmid" evidence="4 5">
    <name>unnamed1</name>
</geneLocation>
<evidence type="ECO:0000259" key="3">
    <source>
        <dbReference type="SMART" id="SM00822"/>
    </source>
</evidence>
<reference evidence="4 5" key="1">
    <citation type="submission" date="2017-07" db="EMBL/GenBank/DDBJ databases">
        <title>Phylogenetic study on the rhizospheric bacterium Ochrobactrum sp. A44.</title>
        <authorList>
            <person name="Krzyzanowska D.M."/>
            <person name="Ossowicki A."/>
            <person name="Rajewska M."/>
            <person name="Maciag T."/>
            <person name="Kaczynski Z."/>
            <person name="Czerwicka M."/>
            <person name="Jafra S."/>
        </authorList>
    </citation>
    <scope>NUCLEOTIDE SEQUENCE [LARGE SCALE GENOMIC DNA]</scope>
    <source>
        <strain evidence="4 5">A44</strain>
        <plasmid evidence="4 5">unnamed1</plasmid>
    </source>
</reference>
<evidence type="ECO:0000256" key="2">
    <source>
        <dbReference type="RuleBase" id="RU000363"/>
    </source>
</evidence>
<dbReference type="InterPro" id="IPR002347">
    <property type="entry name" value="SDR_fam"/>
</dbReference>
<dbReference type="InterPro" id="IPR020904">
    <property type="entry name" value="Sc_DH/Rdtase_CS"/>
</dbReference>
<keyword evidence="4" id="KW-0614">Plasmid</keyword>
<feature type="domain" description="Ketoreductase" evidence="3">
    <location>
        <begin position="7"/>
        <end position="197"/>
    </location>
</feature>
<dbReference type="GO" id="GO:0052588">
    <property type="term" value="F:diacetyl reductase ((S)-acetoin forming) (NAD+) activity"/>
    <property type="evidence" value="ECO:0007669"/>
    <property type="project" value="UniProtKB-EC"/>
</dbReference>
<dbReference type="FunFam" id="3.40.50.720:FF:000084">
    <property type="entry name" value="Short-chain dehydrogenase reductase"/>
    <property type="match status" value="1"/>
</dbReference>
<dbReference type="PRINTS" id="PR00081">
    <property type="entry name" value="GDHRDH"/>
</dbReference>
<dbReference type="SMART" id="SM00822">
    <property type="entry name" value="PKS_KR"/>
    <property type="match status" value="1"/>
</dbReference>
<dbReference type="KEGG" id="och:CES85_3326"/>
<dbReference type="EC" id="1.1.1.304" evidence="4"/>
<dbReference type="NCBIfam" id="NF005559">
    <property type="entry name" value="PRK07231.1"/>
    <property type="match status" value="1"/>
</dbReference>
<sequence length="261" mass="27513">MTKIKDKNIIVTGAGRGIGAAISEGLARDGALITVADLSTETAEATAQKIRNAGGKAIAVTVDVCDREGVRKMIDASIEAHGELHAIFNNAGIVQVKPFLEISDQDWRVMHDVNGLGVLIAMQEAITTFIKQGNGGKIINTASIGGRLGTEPLAHYCASKFGVIALTQAAARTFGKHGIRVNSICPGNVATDMWKKIDEGFVESGLTSKQNEAFEKFASTAALGRPSVPEDLVGISRFLSSPDSDFITGQSIVVDGGTIFW</sequence>
<dbReference type="PROSITE" id="PS00061">
    <property type="entry name" value="ADH_SHORT"/>
    <property type="match status" value="1"/>
</dbReference>
<dbReference type="GO" id="GO:0006633">
    <property type="term" value="P:fatty acid biosynthetic process"/>
    <property type="evidence" value="ECO:0007669"/>
    <property type="project" value="TreeGrafter"/>
</dbReference>
<dbReference type="OrthoDB" id="9780084at2"/>
<dbReference type="PANTHER" id="PTHR42760:SF121">
    <property type="entry name" value="3-OXOACYL-(ACYL-CARRIER-PROTEIN) REDUCTASE"/>
    <property type="match status" value="1"/>
</dbReference>
<protein>
    <submittedName>
        <fullName evidence="4">Diacetyl reductase</fullName>
        <ecNumber evidence="4">1.1.1.304</ecNumber>
    </submittedName>
</protein>
<dbReference type="InterPro" id="IPR057326">
    <property type="entry name" value="KR_dom"/>
</dbReference>
<dbReference type="PANTHER" id="PTHR42760">
    <property type="entry name" value="SHORT-CHAIN DEHYDROGENASES/REDUCTASES FAMILY MEMBER"/>
    <property type="match status" value="1"/>
</dbReference>
<evidence type="ECO:0000256" key="1">
    <source>
        <dbReference type="ARBA" id="ARBA00006484"/>
    </source>
</evidence>
<dbReference type="Gene3D" id="3.40.50.720">
    <property type="entry name" value="NAD(P)-binding Rossmann-like Domain"/>
    <property type="match status" value="1"/>
</dbReference>
<dbReference type="SUPFAM" id="SSF51735">
    <property type="entry name" value="NAD(P)-binding Rossmann-fold domains"/>
    <property type="match status" value="1"/>
</dbReference>
<dbReference type="AlphaFoldDB" id="A0A248UP68"/>